<dbReference type="InterPro" id="IPR032466">
    <property type="entry name" value="Metal_Hydrolase"/>
</dbReference>
<dbReference type="PANTHER" id="PTHR10443:SF12">
    <property type="entry name" value="DIPEPTIDASE"/>
    <property type="match status" value="1"/>
</dbReference>
<dbReference type="GO" id="GO:0070573">
    <property type="term" value="F:metallodipeptidase activity"/>
    <property type="evidence" value="ECO:0007669"/>
    <property type="project" value="InterPro"/>
</dbReference>
<dbReference type="Gene3D" id="3.20.20.140">
    <property type="entry name" value="Metal-dependent hydrolases"/>
    <property type="match status" value="1"/>
</dbReference>
<dbReference type="Proteomes" id="UP000885779">
    <property type="component" value="Unassembled WGS sequence"/>
</dbReference>
<reference evidence="1" key="1">
    <citation type="journal article" date="2020" name="mSystems">
        <title>Genome- and Community-Level Interaction Insights into Carbon Utilization and Element Cycling Functions of Hydrothermarchaeota in Hydrothermal Sediment.</title>
        <authorList>
            <person name="Zhou Z."/>
            <person name="Liu Y."/>
            <person name="Xu W."/>
            <person name="Pan J."/>
            <person name="Luo Z.H."/>
            <person name="Li M."/>
        </authorList>
    </citation>
    <scope>NUCLEOTIDE SEQUENCE [LARGE SCALE GENOMIC DNA]</scope>
    <source>
        <strain evidence="1">HyVt-577</strain>
    </source>
</reference>
<dbReference type="AlphaFoldDB" id="A0A7V4WVP3"/>
<dbReference type="Pfam" id="PF01244">
    <property type="entry name" value="Peptidase_M19"/>
    <property type="match status" value="1"/>
</dbReference>
<dbReference type="PANTHER" id="PTHR10443">
    <property type="entry name" value="MICROSOMAL DIPEPTIDASE"/>
    <property type="match status" value="1"/>
</dbReference>
<organism evidence="1">
    <name type="scientific">Caldithrix abyssi</name>
    <dbReference type="NCBI Taxonomy" id="187145"/>
    <lineage>
        <taxon>Bacteria</taxon>
        <taxon>Pseudomonadati</taxon>
        <taxon>Calditrichota</taxon>
        <taxon>Calditrichia</taxon>
        <taxon>Calditrichales</taxon>
        <taxon>Calditrichaceae</taxon>
        <taxon>Caldithrix</taxon>
    </lineage>
</organism>
<dbReference type="PROSITE" id="PS51365">
    <property type="entry name" value="RENAL_DIPEPTIDASE_2"/>
    <property type="match status" value="1"/>
</dbReference>
<name>A0A7V4WVP3_CALAY</name>
<sequence length="390" mass="43098">MLKKILLIAGSIIIILLIAALLLGPGMIDRSMNTVTLPPPYTVSPRAQQLYDSLEFIADLHSDALLWKRNLLERHDYGSEDIPRMLQARLALQAFTIVTKTPRGINFDKNTDETDQIRLLYMLQARPIGSWFSLTERALVQCRALFEFARESNGAFRVIRSQKDLRAYLRERESNKNITAGFLGIEGMHALDGELENVDVLYNAGVRMMAPVHFFDNKVGCSAHGVSHGGLTDFGAQVIRRMQEKNMIVDIAHSSEKLIDDILRITTKPVITSHTGVKGTCDNVRNLSDKHLKGIAATGGLIGIAFFKQAVCGTTAKSTAEAIRYTADLVGIEHVALGSDFDGAIQAHFDVTGLPLLVEELLNLGMSPQDIALVMGENVKRFMLDNLPEE</sequence>
<accession>A0A7V4WVP3</accession>
<dbReference type="EMBL" id="DRQG01000081">
    <property type="protein sequence ID" value="HGY55742.1"/>
    <property type="molecule type" value="Genomic_DNA"/>
</dbReference>
<dbReference type="GO" id="GO:0006508">
    <property type="term" value="P:proteolysis"/>
    <property type="evidence" value="ECO:0007669"/>
    <property type="project" value="InterPro"/>
</dbReference>
<protein>
    <submittedName>
        <fullName evidence="1">Peptidase M19</fullName>
    </submittedName>
</protein>
<dbReference type="InterPro" id="IPR008257">
    <property type="entry name" value="Pept_M19"/>
</dbReference>
<dbReference type="CDD" id="cd01301">
    <property type="entry name" value="rDP_like"/>
    <property type="match status" value="1"/>
</dbReference>
<comment type="caution">
    <text evidence="1">The sequence shown here is derived from an EMBL/GenBank/DDBJ whole genome shotgun (WGS) entry which is preliminary data.</text>
</comment>
<evidence type="ECO:0000313" key="1">
    <source>
        <dbReference type="EMBL" id="HGY55742.1"/>
    </source>
</evidence>
<dbReference type="SUPFAM" id="SSF51556">
    <property type="entry name" value="Metallo-dependent hydrolases"/>
    <property type="match status" value="1"/>
</dbReference>
<gene>
    <name evidence="1" type="ORF">ENK44_08580</name>
</gene>
<proteinExistence type="predicted"/>